<dbReference type="SUPFAM" id="SSF56601">
    <property type="entry name" value="beta-lactamase/transpeptidase-like"/>
    <property type="match status" value="1"/>
</dbReference>
<dbReference type="Proteomes" id="UP000730482">
    <property type="component" value="Unassembled WGS sequence"/>
</dbReference>
<dbReference type="InterPro" id="IPR050491">
    <property type="entry name" value="AmpC-like"/>
</dbReference>
<protein>
    <submittedName>
        <fullName evidence="3">Beta-lactamase family protein</fullName>
    </submittedName>
</protein>
<dbReference type="Pfam" id="PF00144">
    <property type="entry name" value="Beta-lactamase"/>
    <property type="match status" value="1"/>
</dbReference>
<dbReference type="PANTHER" id="PTHR46825:SF7">
    <property type="entry name" value="D-ALANYL-D-ALANINE CARBOXYPEPTIDASE"/>
    <property type="match status" value="1"/>
</dbReference>
<feature type="signal peptide" evidence="1">
    <location>
        <begin position="1"/>
        <end position="31"/>
    </location>
</feature>
<dbReference type="InterPro" id="IPR001466">
    <property type="entry name" value="Beta-lactam-related"/>
</dbReference>
<dbReference type="InterPro" id="IPR012338">
    <property type="entry name" value="Beta-lactam/transpept-like"/>
</dbReference>
<gene>
    <name evidence="3" type="ORF">KGQ19_09210</name>
</gene>
<dbReference type="EMBL" id="JAAFYZ010000022">
    <property type="protein sequence ID" value="MBS2547048.1"/>
    <property type="molecule type" value="Genomic_DNA"/>
</dbReference>
<sequence length="408" mass="42952">MTRLGTRHKIIVAVVTGLLGATLCSAGSAQAMDSRSWTGGSDAESLRSALDRVVADGAPGVFARIEDSANGHVTPTTVSVGLGDISAKTSVDPRGRFRIGSITKSFTAVMVLKLVAAGRVRLDAPATDYLPAGLLPAGSTITVRDLLDHRSGLHDYSNALIAGDTVRTYQRFRYQTYDPAALVAMAVKHGPDFRAGTSYEYSNTNFVVLGLLLEHVTGTKYADLLNRELIQPLGLEQTSFVVPDTGISGPHAVGYLTQDDPAKALSDATAQTGSWIWAAGAAISSTGDLDKYLRALTTGHVLPPQELAEMEATTPVDSTGASLYGLGMREYKLPCGVDVYGHDGIVEGYETYAYSTKDGSRQVTISANVSNNNNVFAALRAALSPAFCGAAKTSKASNTSNTSKTSKH</sequence>
<proteinExistence type="predicted"/>
<accession>A0ABS5KLW9</accession>
<evidence type="ECO:0000313" key="4">
    <source>
        <dbReference type="Proteomes" id="UP000730482"/>
    </source>
</evidence>
<feature type="chain" id="PRO_5046660445" evidence="1">
    <location>
        <begin position="32"/>
        <end position="408"/>
    </location>
</feature>
<evidence type="ECO:0000313" key="3">
    <source>
        <dbReference type="EMBL" id="MBS2547048.1"/>
    </source>
</evidence>
<reference evidence="3 4" key="1">
    <citation type="submission" date="2020-02" db="EMBL/GenBank/DDBJ databases">
        <title>Acidophilic actinobacteria isolated from forest soil.</title>
        <authorList>
            <person name="Golinska P."/>
        </authorList>
    </citation>
    <scope>NUCLEOTIDE SEQUENCE [LARGE SCALE GENOMIC DNA]</scope>
    <source>
        <strain evidence="3 4">NL8</strain>
    </source>
</reference>
<keyword evidence="4" id="KW-1185">Reference proteome</keyword>
<organism evidence="3 4">
    <name type="scientific">Catenulispora pinistramenti</name>
    <dbReference type="NCBI Taxonomy" id="2705254"/>
    <lineage>
        <taxon>Bacteria</taxon>
        <taxon>Bacillati</taxon>
        <taxon>Actinomycetota</taxon>
        <taxon>Actinomycetes</taxon>
        <taxon>Catenulisporales</taxon>
        <taxon>Catenulisporaceae</taxon>
        <taxon>Catenulispora</taxon>
    </lineage>
</organism>
<name>A0ABS5KLW9_9ACTN</name>
<dbReference type="Gene3D" id="3.40.710.10">
    <property type="entry name" value="DD-peptidase/beta-lactamase superfamily"/>
    <property type="match status" value="1"/>
</dbReference>
<comment type="caution">
    <text evidence="3">The sequence shown here is derived from an EMBL/GenBank/DDBJ whole genome shotgun (WGS) entry which is preliminary data.</text>
</comment>
<dbReference type="PANTHER" id="PTHR46825">
    <property type="entry name" value="D-ALANYL-D-ALANINE-CARBOXYPEPTIDASE/ENDOPEPTIDASE AMPH"/>
    <property type="match status" value="1"/>
</dbReference>
<evidence type="ECO:0000256" key="1">
    <source>
        <dbReference type="SAM" id="SignalP"/>
    </source>
</evidence>
<feature type="domain" description="Beta-lactamase-related" evidence="2">
    <location>
        <begin position="79"/>
        <end position="377"/>
    </location>
</feature>
<dbReference type="RefSeq" id="WP_212008653.1">
    <property type="nucleotide sequence ID" value="NZ_JAAFYZ010000022.1"/>
</dbReference>
<keyword evidence="1" id="KW-0732">Signal</keyword>
<evidence type="ECO:0000259" key="2">
    <source>
        <dbReference type="Pfam" id="PF00144"/>
    </source>
</evidence>